<organism evidence="1 2">
    <name type="scientific">Pseudomonas frederiksbergensis</name>
    <dbReference type="NCBI Taxonomy" id="104087"/>
    <lineage>
        <taxon>Bacteria</taxon>
        <taxon>Pseudomonadati</taxon>
        <taxon>Pseudomonadota</taxon>
        <taxon>Gammaproteobacteria</taxon>
        <taxon>Pseudomonadales</taxon>
        <taxon>Pseudomonadaceae</taxon>
        <taxon>Pseudomonas</taxon>
    </lineage>
</organism>
<protein>
    <submittedName>
        <fullName evidence="1">Uncharacterized protein</fullName>
    </submittedName>
</protein>
<dbReference type="Proteomes" id="UP000475265">
    <property type="component" value="Unassembled WGS sequence"/>
</dbReference>
<dbReference type="AlphaFoldDB" id="A0A6L5BWT0"/>
<accession>A0A6L5BWT0</accession>
<sequence>MMAMCSKTRAVAFGRTLVGASLLANETTRCT</sequence>
<evidence type="ECO:0000313" key="2">
    <source>
        <dbReference type="Proteomes" id="UP000475265"/>
    </source>
</evidence>
<dbReference type="EMBL" id="JAAAXX010000001">
    <property type="protein sequence ID" value="KAF2392843.1"/>
    <property type="molecule type" value="Genomic_DNA"/>
</dbReference>
<comment type="caution">
    <text evidence="1">The sequence shown here is derived from an EMBL/GenBank/DDBJ whole genome shotgun (WGS) entry which is preliminary data.</text>
</comment>
<proteinExistence type="predicted"/>
<name>A0A6L5BWT0_9PSED</name>
<evidence type="ECO:0000313" key="1">
    <source>
        <dbReference type="EMBL" id="KAF2392843.1"/>
    </source>
</evidence>
<gene>
    <name evidence="1" type="ORF">FX983_00804</name>
</gene>
<reference evidence="1 2" key="1">
    <citation type="submission" date="2019-12" db="EMBL/GenBank/DDBJ databases">
        <title>Endophytic bacteria associated with Panax ginseng seedlings.</title>
        <authorList>
            <person name="Park J.M."/>
            <person name="Shin R."/>
            <person name="Jo S.H."/>
        </authorList>
    </citation>
    <scope>NUCLEOTIDE SEQUENCE [LARGE SCALE GENOMIC DNA]</scope>
    <source>
        <strain evidence="1 2">PgKB32</strain>
    </source>
</reference>